<dbReference type="PANTHER" id="PTHR33602:SF1">
    <property type="entry name" value="REGULATORY PROTEIN RECX FAMILY PROTEIN"/>
    <property type="match status" value="1"/>
</dbReference>
<dbReference type="InterPro" id="IPR003783">
    <property type="entry name" value="Regulatory_RecX"/>
</dbReference>
<dbReference type="InterPro" id="IPR053924">
    <property type="entry name" value="RecX_HTH_2nd"/>
</dbReference>
<accession>A0A9X3LUV6</accession>
<dbReference type="RefSeq" id="WP_269965939.1">
    <property type="nucleotide sequence ID" value="NZ_JAKMUS010000013.1"/>
</dbReference>
<comment type="function">
    <text evidence="5">Modulates RecA activity.</text>
</comment>
<keyword evidence="9" id="KW-1185">Reference proteome</keyword>
<dbReference type="InterPro" id="IPR036388">
    <property type="entry name" value="WH-like_DNA-bd_sf"/>
</dbReference>
<evidence type="ECO:0000313" key="9">
    <source>
        <dbReference type="Proteomes" id="UP001146468"/>
    </source>
</evidence>
<comment type="similarity">
    <text evidence="2 5">Belongs to the RecX family.</text>
</comment>
<dbReference type="Proteomes" id="UP001146468">
    <property type="component" value="Unassembled WGS sequence"/>
</dbReference>
<evidence type="ECO:0000256" key="2">
    <source>
        <dbReference type="ARBA" id="ARBA00009695"/>
    </source>
</evidence>
<dbReference type="HAMAP" id="MF_01114">
    <property type="entry name" value="RecX"/>
    <property type="match status" value="1"/>
</dbReference>
<organism evidence="8 9">
    <name type="scientific">Corynebacterium meitnerae</name>
    <dbReference type="NCBI Taxonomy" id="2913498"/>
    <lineage>
        <taxon>Bacteria</taxon>
        <taxon>Bacillati</taxon>
        <taxon>Actinomycetota</taxon>
        <taxon>Actinomycetes</taxon>
        <taxon>Mycobacteriales</taxon>
        <taxon>Corynebacteriaceae</taxon>
        <taxon>Corynebacterium</taxon>
    </lineage>
</organism>
<protein>
    <recommendedName>
        <fullName evidence="3 5">Regulatory protein RecX</fullName>
    </recommendedName>
</protein>
<evidence type="ECO:0000259" key="6">
    <source>
        <dbReference type="Pfam" id="PF02631"/>
    </source>
</evidence>
<evidence type="ECO:0000313" key="8">
    <source>
        <dbReference type="EMBL" id="MCZ9294519.1"/>
    </source>
</evidence>
<dbReference type="GO" id="GO:0005737">
    <property type="term" value="C:cytoplasm"/>
    <property type="evidence" value="ECO:0007669"/>
    <property type="project" value="UniProtKB-SubCell"/>
</dbReference>
<keyword evidence="4 5" id="KW-0963">Cytoplasm</keyword>
<proteinExistence type="inferred from homology"/>
<dbReference type="Pfam" id="PF21982">
    <property type="entry name" value="RecX_HTH1"/>
    <property type="match status" value="1"/>
</dbReference>
<dbReference type="Pfam" id="PF02631">
    <property type="entry name" value="RecX_HTH2"/>
    <property type="match status" value="1"/>
</dbReference>
<name>A0A9X3LUV6_9CORY</name>
<comment type="caution">
    <text evidence="8">The sequence shown here is derived from an EMBL/GenBank/DDBJ whole genome shotgun (WGS) entry which is preliminary data.</text>
</comment>
<dbReference type="PANTHER" id="PTHR33602">
    <property type="entry name" value="REGULATORY PROTEIN RECX FAMILY PROTEIN"/>
    <property type="match status" value="1"/>
</dbReference>
<dbReference type="EMBL" id="JAKMUS010000013">
    <property type="protein sequence ID" value="MCZ9294519.1"/>
    <property type="molecule type" value="Genomic_DNA"/>
</dbReference>
<gene>
    <name evidence="5" type="primary">recX</name>
    <name evidence="8" type="ORF">L8U60_08480</name>
</gene>
<evidence type="ECO:0000256" key="1">
    <source>
        <dbReference type="ARBA" id="ARBA00004496"/>
    </source>
</evidence>
<dbReference type="Gene3D" id="1.10.10.10">
    <property type="entry name" value="Winged helix-like DNA-binding domain superfamily/Winged helix DNA-binding domain"/>
    <property type="match status" value="2"/>
</dbReference>
<evidence type="ECO:0000259" key="7">
    <source>
        <dbReference type="Pfam" id="PF21982"/>
    </source>
</evidence>
<feature type="domain" description="RecX second three-helical" evidence="6">
    <location>
        <begin position="86"/>
        <end position="127"/>
    </location>
</feature>
<sequence length="199" mass="23079">MRERKQPDPEKLRALQKALEEYSGAEPLIHENREKALSRVRERALLLLDSRARSRQELRDRLVKAEFEPELVDEVLDSFQRNGLVDDLAFAREWVRQRFERRGKSAAMLDVELQRKGVGEADRAEALSAIDRDDEREVARALAAKKAKQVKRIPADRHQRDKELRRIVGVLARRGFNSGMSLELAREALDERCAELEED</sequence>
<evidence type="ECO:0000256" key="5">
    <source>
        <dbReference type="HAMAP-Rule" id="MF_01114"/>
    </source>
</evidence>
<reference evidence="8" key="1">
    <citation type="submission" date="2022-02" db="EMBL/GenBank/DDBJ databases">
        <title>Corynebacterium sp. from urogenital microbiome.</title>
        <authorList>
            <person name="Cappelli E.A."/>
            <person name="Ribeiro T.G."/>
            <person name="Peixe L."/>
        </authorList>
    </citation>
    <scope>NUCLEOTIDE SEQUENCE</scope>
    <source>
        <strain evidence="8">C8Ua_172</strain>
    </source>
</reference>
<feature type="domain" description="RecX first three-helical" evidence="7">
    <location>
        <begin position="41"/>
        <end position="77"/>
    </location>
</feature>
<comment type="subcellular location">
    <subcellularLocation>
        <location evidence="1 5">Cytoplasm</location>
    </subcellularLocation>
</comment>
<evidence type="ECO:0000256" key="3">
    <source>
        <dbReference type="ARBA" id="ARBA00018111"/>
    </source>
</evidence>
<evidence type="ECO:0000256" key="4">
    <source>
        <dbReference type="ARBA" id="ARBA00022490"/>
    </source>
</evidence>
<dbReference type="InterPro" id="IPR053926">
    <property type="entry name" value="RecX_HTH_1st"/>
</dbReference>
<dbReference type="AlphaFoldDB" id="A0A9X3LUV6"/>
<dbReference type="GO" id="GO:0006282">
    <property type="term" value="P:regulation of DNA repair"/>
    <property type="evidence" value="ECO:0007669"/>
    <property type="project" value="UniProtKB-UniRule"/>
</dbReference>